<dbReference type="GO" id="GO:0030877">
    <property type="term" value="C:beta-catenin destruction complex"/>
    <property type="evidence" value="ECO:0007669"/>
    <property type="project" value="TreeGrafter"/>
</dbReference>
<evidence type="ECO:0000256" key="5">
    <source>
        <dbReference type="SAM" id="MobiDB-lite"/>
    </source>
</evidence>
<organism evidence="6 7">
    <name type="scientific">Aphidius gifuensis</name>
    <name type="common">Parasitoid wasp</name>
    <dbReference type="NCBI Taxonomy" id="684658"/>
    <lineage>
        <taxon>Eukaryota</taxon>
        <taxon>Metazoa</taxon>
        <taxon>Ecdysozoa</taxon>
        <taxon>Arthropoda</taxon>
        <taxon>Hexapoda</taxon>
        <taxon>Insecta</taxon>
        <taxon>Pterygota</taxon>
        <taxon>Neoptera</taxon>
        <taxon>Endopterygota</taxon>
        <taxon>Hymenoptera</taxon>
        <taxon>Apocrita</taxon>
        <taxon>Ichneumonoidea</taxon>
        <taxon>Braconidae</taxon>
        <taxon>Aphidiinae</taxon>
        <taxon>Aphidius</taxon>
    </lineage>
</organism>
<gene>
    <name evidence="6" type="ORF">HCN44_010991</name>
</gene>
<evidence type="ECO:0000313" key="7">
    <source>
        <dbReference type="Proteomes" id="UP000639338"/>
    </source>
</evidence>
<keyword evidence="2" id="KW-0879">Wnt signaling pathway</keyword>
<keyword evidence="3" id="KW-0175">Coiled coil</keyword>
<dbReference type="GO" id="GO:0016477">
    <property type="term" value="P:cell migration"/>
    <property type="evidence" value="ECO:0007669"/>
    <property type="project" value="TreeGrafter"/>
</dbReference>
<feature type="region of interest" description="Disordered" evidence="5">
    <location>
        <begin position="652"/>
        <end position="718"/>
    </location>
</feature>
<dbReference type="Pfam" id="PF05972">
    <property type="entry name" value="APC_15aa"/>
    <property type="match status" value="1"/>
</dbReference>
<dbReference type="InterPro" id="IPR009223">
    <property type="entry name" value="APC_rpt"/>
</dbReference>
<comment type="caution">
    <text evidence="6">The sequence shown here is derived from an EMBL/GenBank/DDBJ whole genome shotgun (WGS) entry which is preliminary data.</text>
</comment>
<feature type="repeat" description="ARM" evidence="4">
    <location>
        <begin position="139"/>
        <end position="168"/>
    </location>
</feature>
<dbReference type="PROSITE" id="PS50176">
    <property type="entry name" value="ARM_REPEAT"/>
    <property type="match status" value="3"/>
</dbReference>
<feature type="repeat" description="ARM" evidence="4">
    <location>
        <begin position="378"/>
        <end position="411"/>
    </location>
</feature>
<evidence type="ECO:0000256" key="1">
    <source>
        <dbReference type="ARBA" id="ARBA00009051"/>
    </source>
</evidence>
<dbReference type="InterPro" id="IPR000225">
    <property type="entry name" value="Armadillo"/>
</dbReference>
<dbReference type="InterPro" id="IPR041257">
    <property type="entry name" value="APC_rep"/>
</dbReference>
<dbReference type="Gene3D" id="1.25.10.10">
    <property type="entry name" value="Leucine-rich Repeat Variant"/>
    <property type="match status" value="1"/>
</dbReference>
<dbReference type="GO" id="GO:0008017">
    <property type="term" value="F:microtubule binding"/>
    <property type="evidence" value="ECO:0007669"/>
    <property type="project" value="TreeGrafter"/>
</dbReference>
<dbReference type="GO" id="GO:0007399">
    <property type="term" value="P:nervous system development"/>
    <property type="evidence" value="ECO:0007669"/>
    <property type="project" value="TreeGrafter"/>
</dbReference>
<dbReference type="EMBL" id="JACMRX010000001">
    <property type="protein sequence ID" value="KAF7998583.1"/>
    <property type="molecule type" value="Genomic_DNA"/>
</dbReference>
<feature type="compositionally biased region" description="Polar residues" evidence="5">
    <location>
        <begin position="1295"/>
        <end position="1322"/>
    </location>
</feature>
<evidence type="ECO:0000256" key="3">
    <source>
        <dbReference type="ARBA" id="ARBA00023054"/>
    </source>
</evidence>
<dbReference type="InterPro" id="IPR026818">
    <property type="entry name" value="Apc_fam"/>
</dbReference>
<dbReference type="SMART" id="SM00185">
    <property type="entry name" value="ARM"/>
    <property type="match status" value="7"/>
</dbReference>
<feature type="region of interest" description="Disordered" evidence="5">
    <location>
        <begin position="846"/>
        <end position="877"/>
    </location>
</feature>
<dbReference type="PANTHER" id="PTHR12607">
    <property type="entry name" value="ADENOMATOUS POLYPOSIS COLI PROTEIN FAMILY"/>
    <property type="match status" value="1"/>
</dbReference>
<reference evidence="6 7" key="1">
    <citation type="submission" date="2020-08" db="EMBL/GenBank/DDBJ databases">
        <title>Aphidius gifuensis genome sequencing and assembly.</title>
        <authorList>
            <person name="Du Z."/>
        </authorList>
    </citation>
    <scope>NUCLEOTIDE SEQUENCE [LARGE SCALE GENOMIC DNA]</scope>
    <source>
        <strain evidence="6">YNYX2018</strain>
        <tissue evidence="6">Adults</tissue>
    </source>
</reference>
<feature type="region of interest" description="Disordered" evidence="5">
    <location>
        <begin position="1052"/>
        <end position="1071"/>
    </location>
</feature>
<comment type="similarity">
    <text evidence="1">Belongs to the adenomatous polyposis coli (APC) family.</text>
</comment>
<evidence type="ECO:0000313" key="6">
    <source>
        <dbReference type="EMBL" id="KAF7998583.1"/>
    </source>
</evidence>
<dbReference type="GO" id="GO:0090090">
    <property type="term" value="P:negative regulation of canonical Wnt signaling pathway"/>
    <property type="evidence" value="ECO:0007669"/>
    <property type="project" value="TreeGrafter"/>
</dbReference>
<dbReference type="Pfam" id="PF05923">
    <property type="entry name" value="APC_r"/>
    <property type="match status" value="3"/>
</dbReference>
<dbReference type="InterPro" id="IPR011989">
    <property type="entry name" value="ARM-like"/>
</dbReference>
<accession>A0A835CYK8</accession>
<dbReference type="SUPFAM" id="SSF48371">
    <property type="entry name" value="ARM repeat"/>
    <property type="match status" value="1"/>
</dbReference>
<feature type="region of interest" description="Disordered" evidence="5">
    <location>
        <begin position="1184"/>
        <end position="1206"/>
    </location>
</feature>
<feature type="region of interest" description="Disordered" evidence="5">
    <location>
        <begin position="1"/>
        <end position="23"/>
    </location>
</feature>
<dbReference type="PANTHER" id="PTHR12607:SF12">
    <property type="entry name" value="APC-LIKE, ISOFORM A-RELATED"/>
    <property type="match status" value="1"/>
</dbReference>
<dbReference type="GO" id="GO:0005881">
    <property type="term" value="C:cytoplasmic microtubule"/>
    <property type="evidence" value="ECO:0007669"/>
    <property type="project" value="TreeGrafter"/>
</dbReference>
<evidence type="ECO:0000256" key="2">
    <source>
        <dbReference type="ARBA" id="ARBA00022687"/>
    </source>
</evidence>
<feature type="compositionally biased region" description="Basic and acidic residues" evidence="5">
    <location>
        <begin position="10"/>
        <end position="23"/>
    </location>
</feature>
<feature type="compositionally biased region" description="Basic and acidic residues" evidence="5">
    <location>
        <begin position="585"/>
        <end position="594"/>
    </location>
</feature>
<dbReference type="GO" id="GO:0001708">
    <property type="term" value="P:cell fate specification"/>
    <property type="evidence" value="ECO:0007669"/>
    <property type="project" value="TreeGrafter"/>
</dbReference>
<dbReference type="Pfam" id="PF18797">
    <property type="entry name" value="APC_rep"/>
    <property type="match status" value="1"/>
</dbReference>
<name>A0A835CYK8_APHGI</name>
<dbReference type="GO" id="GO:0016055">
    <property type="term" value="P:Wnt signaling pathway"/>
    <property type="evidence" value="ECO:0007669"/>
    <property type="project" value="UniProtKB-KW"/>
</dbReference>
<protein>
    <recommendedName>
        <fullName evidence="8">Adenomatous polyposis coli protein</fullName>
    </recommendedName>
</protein>
<sequence length="1416" mass="159662">MKKMSWNTDQKLDPHKNLDDNNLDVHETLPISKIDDDRRKLPSLYHGTWPMERDLWNGNDSSAVVSSVMSFTSNTSNGLNSSKQQKDAGKGEIFDPKMDVICSLFGMLLGNASGCEDTTTTLLSLSNSTENCLKMRKSGCLPLLVQLIHSSDQSLLVRRRASTTLFNIVRATQDQTQARQELHVLELVEQLRDYSQHLLSNSENCKESPRHPITALSMLTKLSVDETHRHTICHMGGLHAIAEIIELDHREHGSQSTDDNCISLRRFAGVTLTNLTCGDSKNKSILCSFGEFIKVWVSQFNSNNEHLRQVTANVLRNLSWRADATSKRILREMNSVSYLTHAALQNPREPTLKSILSALWNLSAHCTKNKVDICIIDGALEFIVEMISLESPSKLQIVEHASGILRNVSSHIAMEEKYRIVLRSKNCIQVLIRLLKSTNSTIISNVCGTLWNLSARCPEDQKELLNLGVVTILRDLAVSQHKMISMGATSTLKNLYDAINNSRRQSSNLIASVPSQNNTSISNIPVNIKNIRHIARVINKRSHSVESTPVNDPEERPLSSFSWHHQFYRHPSRSLDDVEPSTNEKAPEIIEKSESNQTEVVDYQKSPYSERRKGSPIGSPYFERRRNNSGPYEIEGDEPVDYSQQYLEKNQSKTEKNIEVQSQNDDKSFPKDNPNIFGDYAETDLDQPTDYSLRYAEDDTDDDEKPSTQYFTPTEQEDTVKTYCTEGTPYETPFNFSNATSMSDLRLDETKDSESSKKIMKKITKMEIKQKSFKEEKELNTAETTSSNKNNEILETNCQEKTIYYYEEGTPRRLSPVNSLSFLGSSLDNKNDAEVIDLPEDLIHKKDKPVKKEDTEDTVGTSNEQSPQKQNDKEGKVVTFGSEDHYAEETPLMFSRSSSFGSLSGLEQISIHDDRSSIISDFSRRTSGVVSPSELPDSPTQTVPPSPRYKNSIDYSFRNNARGLPTFSKYTVIQRPRKSIFDDHTEAFKEESTPIEFSAATSLSSLTIDDDMKHFNVLEIEKKCETHGEKPTISLPIRFLDIETEDVLAKEKKKDTNRQYQNQSDGDEEDDENILAACINIGMQNNRYRSLTKKNEHKTQTYPTLVSNLIRYQTSSTLDRLELAMFEPRSGSSPLKTKLLDVPTVSDSVHVYCTEDTPADISPAGSQSNLSALSMPSIIEDFEKPNDESETRNNLSDSSDSSILFDDDDDEKILDECIQSGMPKRSSPFRTLSLVVNIHENLPIFIKKDKCCSQSVIEHHEERFNISFDDSPNQSDDDDDAILAKCIESGMPKSTILSTNPSTSTSRSIDTTKNNLKSEQTKSLGSEDSLSLSNDEEDLILEQCIRSGMPKASTSTSNYSQILKDDSRRVSNVSISSPRNYSPRKVLLEKDYPSIEIEDEIASYADISESINLKFD</sequence>
<feature type="region of interest" description="Disordered" evidence="5">
    <location>
        <begin position="571"/>
        <end position="638"/>
    </location>
</feature>
<proteinExistence type="inferred from homology"/>
<evidence type="ECO:0008006" key="8">
    <source>
        <dbReference type="Google" id="ProtNLM"/>
    </source>
</evidence>
<evidence type="ECO:0000256" key="4">
    <source>
        <dbReference type="PROSITE-ProRule" id="PRU00259"/>
    </source>
</evidence>
<dbReference type="Proteomes" id="UP000639338">
    <property type="component" value="Unassembled WGS sequence"/>
</dbReference>
<feature type="repeat" description="ARM" evidence="4">
    <location>
        <begin position="426"/>
        <end position="454"/>
    </location>
</feature>
<dbReference type="Pfam" id="PF00514">
    <property type="entry name" value="Arm"/>
    <property type="match status" value="1"/>
</dbReference>
<feature type="compositionally biased region" description="Polar residues" evidence="5">
    <location>
        <begin position="858"/>
        <end position="869"/>
    </location>
</feature>
<feature type="region of interest" description="Disordered" evidence="5">
    <location>
        <begin position="1292"/>
        <end position="1330"/>
    </location>
</feature>
<dbReference type="GO" id="GO:0016342">
    <property type="term" value="C:catenin complex"/>
    <property type="evidence" value="ECO:0007669"/>
    <property type="project" value="TreeGrafter"/>
</dbReference>
<feature type="compositionally biased region" description="Basic and acidic residues" evidence="5">
    <location>
        <begin position="652"/>
        <end position="670"/>
    </location>
</feature>
<keyword evidence="7" id="KW-1185">Reference proteome</keyword>
<dbReference type="GO" id="GO:0008013">
    <property type="term" value="F:beta-catenin binding"/>
    <property type="evidence" value="ECO:0007669"/>
    <property type="project" value="InterPro"/>
</dbReference>
<dbReference type="Pfam" id="PF05924">
    <property type="entry name" value="SAMP"/>
    <property type="match status" value="1"/>
</dbReference>
<feature type="region of interest" description="Disordered" evidence="5">
    <location>
        <begin position="927"/>
        <end position="949"/>
    </location>
</feature>
<dbReference type="InterPro" id="IPR009240">
    <property type="entry name" value="APC_15aa_rpt"/>
</dbReference>
<feature type="region of interest" description="Disordered" evidence="5">
    <location>
        <begin position="1350"/>
        <end position="1376"/>
    </location>
</feature>
<dbReference type="InterPro" id="IPR009224">
    <property type="entry name" value="SAMP"/>
</dbReference>
<dbReference type="InterPro" id="IPR016024">
    <property type="entry name" value="ARM-type_fold"/>
</dbReference>
<feature type="compositionally biased region" description="Polar residues" evidence="5">
    <location>
        <begin position="1352"/>
        <end position="1361"/>
    </location>
</feature>
<dbReference type="OrthoDB" id="5918429at2759"/>
<dbReference type="GO" id="GO:0007026">
    <property type="term" value="P:negative regulation of microtubule depolymerization"/>
    <property type="evidence" value="ECO:0007669"/>
    <property type="project" value="TreeGrafter"/>
</dbReference>
<dbReference type="GO" id="GO:0007389">
    <property type="term" value="P:pattern specification process"/>
    <property type="evidence" value="ECO:0007669"/>
    <property type="project" value="TreeGrafter"/>
</dbReference>